<evidence type="ECO:0000313" key="2">
    <source>
        <dbReference type="EMBL" id="KAJ9579536.1"/>
    </source>
</evidence>
<protein>
    <submittedName>
        <fullName evidence="2">Uncharacterized protein</fullName>
    </submittedName>
</protein>
<organism evidence="2 3">
    <name type="scientific">Diploptera punctata</name>
    <name type="common">Pacific beetle cockroach</name>
    <dbReference type="NCBI Taxonomy" id="6984"/>
    <lineage>
        <taxon>Eukaryota</taxon>
        <taxon>Metazoa</taxon>
        <taxon>Ecdysozoa</taxon>
        <taxon>Arthropoda</taxon>
        <taxon>Hexapoda</taxon>
        <taxon>Insecta</taxon>
        <taxon>Pterygota</taxon>
        <taxon>Neoptera</taxon>
        <taxon>Polyneoptera</taxon>
        <taxon>Dictyoptera</taxon>
        <taxon>Blattodea</taxon>
        <taxon>Blaberoidea</taxon>
        <taxon>Blaberidae</taxon>
        <taxon>Diplopterinae</taxon>
        <taxon>Diploptera</taxon>
    </lineage>
</organism>
<dbReference type="SMART" id="SM00015">
    <property type="entry name" value="IQ"/>
    <property type="match status" value="1"/>
</dbReference>
<reference evidence="2" key="1">
    <citation type="journal article" date="2023" name="IScience">
        <title>Live-bearing cockroach genome reveals convergent evolutionary mechanisms linked to viviparity in insects and beyond.</title>
        <authorList>
            <person name="Fouks B."/>
            <person name="Harrison M.C."/>
            <person name="Mikhailova A.A."/>
            <person name="Marchal E."/>
            <person name="English S."/>
            <person name="Carruthers M."/>
            <person name="Jennings E.C."/>
            <person name="Chiamaka E.L."/>
            <person name="Frigard R.A."/>
            <person name="Pippel M."/>
            <person name="Attardo G.M."/>
            <person name="Benoit J.B."/>
            <person name="Bornberg-Bauer E."/>
            <person name="Tobe S.S."/>
        </authorList>
    </citation>
    <scope>NUCLEOTIDE SEQUENCE</scope>
    <source>
        <strain evidence="2">Stay&amp;Tobe</strain>
    </source>
</reference>
<feature type="non-terminal residue" evidence="2">
    <location>
        <position position="297"/>
    </location>
</feature>
<sequence length="297" mass="34061">SAYRGYSARKFFKKHKAICELLISLGIDQGTASEASIIIQAAYRGHLTRKYVKTHTVPSDVQMSPEDRMSFNKYMIFMNVSWIDINAAASNIQIAFRNKLRKSKTQLQEVKKERTASLTHSEITHLAEEMVTSIISSVLERKESVEVLESIKTQLVSKAEEVISETVVPEEVSENVVKYILSSLVLKIIEEETSKTEKAEEIKVEVLHGVKEETVPHEEVKEEIKEEFVPQEEVLSYEKTKEEVESQYDALTLEEVGKKETEEEEFNPSTQEIRSENPSEVPQTLRDRQVNREFGDY</sequence>
<dbReference type="Pfam" id="PF00612">
    <property type="entry name" value="IQ"/>
    <property type="match status" value="1"/>
</dbReference>
<reference evidence="2" key="2">
    <citation type="submission" date="2023-05" db="EMBL/GenBank/DDBJ databases">
        <authorList>
            <person name="Fouks B."/>
        </authorList>
    </citation>
    <scope>NUCLEOTIDE SEQUENCE</scope>
    <source>
        <strain evidence="2">Stay&amp;Tobe</strain>
        <tissue evidence="2">Testes</tissue>
    </source>
</reference>
<accession>A0AAD8E7B6</accession>
<dbReference type="AlphaFoldDB" id="A0AAD8E7B6"/>
<name>A0AAD8E7B6_DIPPU</name>
<evidence type="ECO:0000256" key="1">
    <source>
        <dbReference type="SAM" id="MobiDB-lite"/>
    </source>
</evidence>
<feature type="region of interest" description="Disordered" evidence="1">
    <location>
        <begin position="253"/>
        <end position="297"/>
    </location>
</feature>
<dbReference type="Proteomes" id="UP001233999">
    <property type="component" value="Unassembled WGS sequence"/>
</dbReference>
<dbReference type="PROSITE" id="PS50096">
    <property type="entry name" value="IQ"/>
    <property type="match status" value="2"/>
</dbReference>
<keyword evidence="3" id="KW-1185">Reference proteome</keyword>
<evidence type="ECO:0000313" key="3">
    <source>
        <dbReference type="Proteomes" id="UP001233999"/>
    </source>
</evidence>
<dbReference type="InterPro" id="IPR000048">
    <property type="entry name" value="IQ_motif_EF-hand-BS"/>
</dbReference>
<dbReference type="Gene3D" id="1.20.5.190">
    <property type="match status" value="1"/>
</dbReference>
<feature type="compositionally biased region" description="Polar residues" evidence="1">
    <location>
        <begin position="267"/>
        <end position="282"/>
    </location>
</feature>
<dbReference type="EMBL" id="JASPKZ010008386">
    <property type="protein sequence ID" value="KAJ9579536.1"/>
    <property type="molecule type" value="Genomic_DNA"/>
</dbReference>
<feature type="compositionally biased region" description="Basic and acidic residues" evidence="1">
    <location>
        <begin position="285"/>
        <end position="297"/>
    </location>
</feature>
<gene>
    <name evidence="2" type="ORF">L9F63_004795</name>
</gene>
<comment type="caution">
    <text evidence="2">The sequence shown here is derived from an EMBL/GenBank/DDBJ whole genome shotgun (WGS) entry which is preliminary data.</text>
</comment>
<proteinExistence type="predicted"/>
<dbReference type="CDD" id="cd23767">
    <property type="entry name" value="IQCD"/>
    <property type="match status" value="1"/>
</dbReference>